<evidence type="ECO:0000256" key="2">
    <source>
        <dbReference type="ARBA" id="ARBA00023015"/>
    </source>
</evidence>
<sequence>MPFDEALLTMDIDEEVTLRKMRVFLSFMRLGSLSAVADELSLSTVSVHRALHSLEEGLRCPLFRKSGRALLPLPTAHAFAEYAQRSLAACEEGIRRTRQVAGFEDTRMTIGSGYSLTVRTIPQLIFGLKARRPQLDVNLKLGSTRELLQMLREEAIDAAVAVMSDQEAIDDDVLTVELYRDPVMFAAPLDSPYAALDTMDLRLAREQPFVALNQDFITMQAMQPLFDKAGFQPRIALRAGNLFSLANLVAEGVGCGLLPSRVALFNTRLRLIPLTAEFAHWQSIRLVVPRMHERKPNVLALIAECRSLPEANG</sequence>
<dbReference type="RefSeq" id="WP_341375727.1">
    <property type="nucleotide sequence ID" value="NZ_JBBUTF010000018.1"/>
</dbReference>
<dbReference type="InterPro" id="IPR000847">
    <property type="entry name" value="LysR_HTH_N"/>
</dbReference>
<reference evidence="6 7" key="1">
    <citation type="submission" date="2024-04" db="EMBL/GenBank/DDBJ databases">
        <title>Novel species of the genus Ideonella isolated from streams.</title>
        <authorList>
            <person name="Lu H."/>
        </authorList>
    </citation>
    <scope>NUCLEOTIDE SEQUENCE [LARGE SCALE GENOMIC DNA]</scope>
    <source>
        <strain evidence="6 7">BYS139W</strain>
    </source>
</reference>
<dbReference type="InterPro" id="IPR036390">
    <property type="entry name" value="WH_DNA-bd_sf"/>
</dbReference>
<dbReference type="Pfam" id="PF03466">
    <property type="entry name" value="LysR_substrate"/>
    <property type="match status" value="1"/>
</dbReference>
<dbReference type="InterPro" id="IPR005119">
    <property type="entry name" value="LysR_subst-bd"/>
</dbReference>
<evidence type="ECO:0000256" key="4">
    <source>
        <dbReference type="ARBA" id="ARBA00023163"/>
    </source>
</evidence>
<dbReference type="Gene3D" id="3.40.190.290">
    <property type="match status" value="1"/>
</dbReference>
<dbReference type="Gene3D" id="1.10.10.10">
    <property type="entry name" value="Winged helix-like DNA-binding domain superfamily/Winged helix DNA-binding domain"/>
    <property type="match status" value="1"/>
</dbReference>
<gene>
    <name evidence="6" type="ORF">AACH11_18435</name>
</gene>
<proteinExistence type="inferred from homology"/>
<dbReference type="EMBL" id="JBBUTF010000018">
    <property type="protein sequence ID" value="MEK8027943.1"/>
    <property type="molecule type" value="Genomic_DNA"/>
</dbReference>
<dbReference type="SUPFAM" id="SSF53850">
    <property type="entry name" value="Periplasmic binding protein-like II"/>
    <property type="match status" value="1"/>
</dbReference>
<dbReference type="InterPro" id="IPR036388">
    <property type="entry name" value="WH-like_DNA-bd_sf"/>
</dbReference>
<evidence type="ECO:0000313" key="7">
    <source>
        <dbReference type="Proteomes" id="UP001368500"/>
    </source>
</evidence>
<keyword evidence="2" id="KW-0805">Transcription regulation</keyword>
<keyword evidence="4" id="KW-0804">Transcription</keyword>
<dbReference type="SUPFAM" id="SSF46785">
    <property type="entry name" value="Winged helix' DNA-binding domain"/>
    <property type="match status" value="1"/>
</dbReference>
<evidence type="ECO:0000256" key="3">
    <source>
        <dbReference type="ARBA" id="ARBA00023125"/>
    </source>
</evidence>
<dbReference type="Proteomes" id="UP001368500">
    <property type="component" value="Unassembled WGS sequence"/>
</dbReference>
<feature type="domain" description="HTH lysR-type" evidence="5">
    <location>
        <begin position="16"/>
        <end position="73"/>
    </location>
</feature>
<dbReference type="PROSITE" id="PS50931">
    <property type="entry name" value="HTH_LYSR"/>
    <property type="match status" value="1"/>
</dbReference>
<dbReference type="PANTHER" id="PTHR30346">
    <property type="entry name" value="TRANSCRIPTIONAL DUAL REGULATOR HCAR-RELATED"/>
    <property type="match status" value="1"/>
</dbReference>
<evidence type="ECO:0000259" key="5">
    <source>
        <dbReference type="PROSITE" id="PS50931"/>
    </source>
</evidence>
<accession>A0ABU9BHC1</accession>
<evidence type="ECO:0000256" key="1">
    <source>
        <dbReference type="ARBA" id="ARBA00009437"/>
    </source>
</evidence>
<keyword evidence="3" id="KW-0238">DNA-binding</keyword>
<evidence type="ECO:0000313" key="6">
    <source>
        <dbReference type="EMBL" id="MEK8027943.1"/>
    </source>
</evidence>
<dbReference type="Pfam" id="PF00126">
    <property type="entry name" value="HTH_1"/>
    <property type="match status" value="1"/>
</dbReference>
<keyword evidence="7" id="KW-1185">Reference proteome</keyword>
<comment type="caution">
    <text evidence="6">The sequence shown here is derived from an EMBL/GenBank/DDBJ whole genome shotgun (WGS) entry which is preliminary data.</text>
</comment>
<name>A0ABU9BHC1_9BURK</name>
<protein>
    <submittedName>
        <fullName evidence="6">LysR family transcriptional regulator</fullName>
    </submittedName>
</protein>
<comment type="similarity">
    <text evidence="1">Belongs to the LysR transcriptional regulatory family.</text>
</comment>
<organism evidence="6 7">
    <name type="scientific">Pseudaquabacterium rugosum</name>
    <dbReference type="NCBI Taxonomy" id="2984194"/>
    <lineage>
        <taxon>Bacteria</taxon>
        <taxon>Pseudomonadati</taxon>
        <taxon>Pseudomonadota</taxon>
        <taxon>Betaproteobacteria</taxon>
        <taxon>Burkholderiales</taxon>
        <taxon>Sphaerotilaceae</taxon>
        <taxon>Pseudaquabacterium</taxon>
    </lineage>
</organism>
<dbReference type="PANTHER" id="PTHR30346:SF0">
    <property type="entry name" value="HCA OPERON TRANSCRIPTIONAL ACTIVATOR HCAR"/>
    <property type="match status" value="1"/>
</dbReference>